<dbReference type="Gene3D" id="3.20.20.450">
    <property type="entry name" value="EAL domain"/>
    <property type="match status" value="1"/>
</dbReference>
<dbReference type="Proteomes" id="UP001595462">
    <property type="component" value="Unassembled WGS sequence"/>
</dbReference>
<evidence type="ECO:0000313" key="2">
    <source>
        <dbReference type="EMBL" id="MFC3104586.1"/>
    </source>
</evidence>
<dbReference type="InterPro" id="IPR035919">
    <property type="entry name" value="EAL_sf"/>
</dbReference>
<comment type="caution">
    <text evidence="2">The sequence shown here is derived from an EMBL/GenBank/DDBJ whole genome shotgun (WGS) entry which is preliminary data.</text>
</comment>
<dbReference type="PROSITE" id="PS50883">
    <property type="entry name" value="EAL"/>
    <property type="match status" value="1"/>
</dbReference>
<gene>
    <name evidence="2" type="ORF">ACFOSU_11880</name>
</gene>
<evidence type="ECO:0000313" key="3">
    <source>
        <dbReference type="Proteomes" id="UP001595462"/>
    </source>
</evidence>
<dbReference type="EMBL" id="JBHRSS010000004">
    <property type="protein sequence ID" value="MFC3104586.1"/>
    <property type="molecule type" value="Genomic_DNA"/>
</dbReference>
<feature type="domain" description="EAL" evidence="1">
    <location>
        <begin position="6"/>
        <end position="252"/>
    </location>
</feature>
<dbReference type="Pfam" id="PF00563">
    <property type="entry name" value="EAL"/>
    <property type="match status" value="1"/>
</dbReference>
<dbReference type="CDD" id="cd01948">
    <property type="entry name" value="EAL"/>
    <property type="match status" value="1"/>
</dbReference>
<reference evidence="3" key="1">
    <citation type="journal article" date="2019" name="Int. J. Syst. Evol. Microbiol.">
        <title>The Global Catalogue of Microorganisms (GCM) 10K type strain sequencing project: providing services to taxonomists for standard genome sequencing and annotation.</title>
        <authorList>
            <consortium name="The Broad Institute Genomics Platform"/>
            <consortium name="The Broad Institute Genome Sequencing Center for Infectious Disease"/>
            <person name="Wu L."/>
            <person name="Ma J."/>
        </authorList>
    </citation>
    <scope>NUCLEOTIDE SEQUENCE [LARGE SCALE GENOMIC DNA]</scope>
    <source>
        <strain evidence="3">KCTC 52640</strain>
    </source>
</reference>
<proteinExistence type="predicted"/>
<keyword evidence="3" id="KW-1185">Reference proteome</keyword>
<sequence>MAGCARNEHECKRCEGALDFDFTMAFQPIVDVRQGVVHAYEALVRGTAGESAFEILSRVDERTLYRFDQACRVKAIEIAHALGLQSALSINFLPNAVYDPQACIQATLEAARRVGWPTDKISFEITETELVRDRLHLQNIVSSYRAMGFQTALDDFGTGFANLELLVELTPDWLKIDRRFIDGVDHLPRKQAIVDSIIVLARGLGTGMIAEGVETVAEARWLYQRGIDLQQGYLYARPAIEQLPVWDPALLEMVCAADSWSERAQARM</sequence>
<name>A0ABV7ERR2_9GAMM</name>
<organism evidence="2 3">
    <name type="scientific">Salinisphaera aquimarina</name>
    <dbReference type="NCBI Taxonomy" id="2094031"/>
    <lineage>
        <taxon>Bacteria</taxon>
        <taxon>Pseudomonadati</taxon>
        <taxon>Pseudomonadota</taxon>
        <taxon>Gammaproteobacteria</taxon>
        <taxon>Salinisphaerales</taxon>
        <taxon>Salinisphaeraceae</taxon>
        <taxon>Salinisphaera</taxon>
    </lineage>
</organism>
<dbReference type="PANTHER" id="PTHR33121">
    <property type="entry name" value="CYCLIC DI-GMP PHOSPHODIESTERASE PDEF"/>
    <property type="match status" value="1"/>
</dbReference>
<evidence type="ECO:0000259" key="1">
    <source>
        <dbReference type="PROSITE" id="PS50883"/>
    </source>
</evidence>
<dbReference type="SUPFAM" id="SSF141868">
    <property type="entry name" value="EAL domain-like"/>
    <property type="match status" value="1"/>
</dbReference>
<dbReference type="SMART" id="SM00052">
    <property type="entry name" value="EAL"/>
    <property type="match status" value="1"/>
</dbReference>
<accession>A0ABV7ERR2</accession>
<dbReference type="PANTHER" id="PTHR33121:SF15">
    <property type="entry name" value="BLUE LIGHT- AND TEMPERATURE-REGULATED ANTIREPRESSOR BLUF"/>
    <property type="match status" value="1"/>
</dbReference>
<dbReference type="InterPro" id="IPR050706">
    <property type="entry name" value="Cyclic-di-GMP_PDE-like"/>
</dbReference>
<dbReference type="InterPro" id="IPR001633">
    <property type="entry name" value="EAL_dom"/>
</dbReference>
<dbReference type="RefSeq" id="WP_380689862.1">
    <property type="nucleotide sequence ID" value="NZ_JBHRSS010000004.1"/>
</dbReference>
<protein>
    <submittedName>
        <fullName evidence="2">EAL domain-containing protein</fullName>
    </submittedName>
</protein>